<dbReference type="GO" id="GO:0005576">
    <property type="term" value="C:extracellular region"/>
    <property type="evidence" value="ECO:0007669"/>
    <property type="project" value="UniProtKB-SubCell"/>
</dbReference>
<comment type="similarity">
    <text evidence="2">Belongs to the plant self-incompatibility (S1) protein family.</text>
</comment>
<comment type="subcellular location">
    <subcellularLocation>
        <location evidence="1">Secreted</location>
    </subcellularLocation>
</comment>
<dbReference type="EMBL" id="LNRQ01000003">
    <property type="protein sequence ID" value="KZN00099.1"/>
    <property type="molecule type" value="Genomic_DNA"/>
</dbReference>
<evidence type="ECO:0000313" key="7">
    <source>
        <dbReference type="EMBL" id="KZN00099.1"/>
    </source>
</evidence>
<reference evidence="7" key="1">
    <citation type="journal article" date="2016" name="Nat. Genet.">
        <title>A high-quality carrot genome assembly provides new insights into carotenoid accumulation and asterid genome evolution.</title>
        <authorList>
            <person name="Iorizzo M."/>
            <person name="Ellison S."/>
            <person name="Senalik D."/>
            <person name="Zeng P."/>
            <person name="Satapoomin P."/>
            <person name="Huang J."/>
            <person name="Bowman M."/>
            <person name="Iovene M."/>
            <person name="Sanseverino W."/>
            <person name="Cavagnaro P."/>
            <person name="Yildiz M."/>
            <person name="Macko-Podgorni A."/>
            <person name="Moranska E."/>
            <person name="Grzebelus E."/>
            <person name="Grzebelus D."/>
            <person name="Ashrafi H."/>
            <person name="Zheng Z."/>
            <person name="Cheng S."/>
            <person name="Spooner D."/>
            <person name="Van Deynze A."/>
            <person name="Simon P."/>
        </authorList>
    </citation>
    <scope>NUCLEOTIDE SEQUENCE [LARGE SCALE GENOMIC DNA]</scope>
    <source>
        <tissue evidence="7">Leaf</tissue>
    </source>
</reference>
<evidence type="ECO:0000256" key="4">
    <source>
        <dbReference type="ARBA" id="ARBA00022525"/>
    </source>
</evidence>
<evidence type="ECO:0000256" key="2">
    <source>
        <dbReference type="ARBA" id="ARBA00005581"/>
    </source>
</evidence>
<evidence type="ECO:0000256" key="3">
    <source>
        <dbReference type="ARBA" id="ARBA00022471"/>
    </source>
</evidence>
<evidence type="ECO:0000256" key="5">
    <source>
        <dbReference type="ARBA" id="ARBA00022729"/>
    </source>
</evidence>
<sequence>MASFINHCLPTFLIFFIMFPSSFHSYPILINLTNDTKENLRFSCKSSTHKDLAAQTLLPDDFITWNGDINVPGENEIWLCLLNTTPGNLKGLFALFDAKRDQPRCGPNECFWSARHDGIYLYLKQGMTLQFRWQNWQN</sequence>
<dbReference type="InterPro" id="IPR010264">
    <property type="entry name" value="Self-incomp_S1"/>
</dbReference>
<protein>
    <recommendedName>
        <fullName evidence="8">S-protein homolog</fullName>
    </recommendedName>
</protein>
<proteinExistence type="inferred from homology"/>
<evidence type="ECO:0000256" key="6">
    <source>
        <dbReference type="SAM" id="SignalP"/>
    </source>
</evidence>
<accession>A0A165ZJ96</accession>
<keyword evidence="4" id="KW-0964">Secreted</keyword>
<dbReference type="GO" id="GO:0060320">
    <property type="term" value="P:rejection of self pollen"/>
    <property type="evidence" value="ECO:0007669"/>
    <property type="project" value="UniProtKB-KW"/>
</dbReference>
<organism evidence="7">
    <name type="scientific">Daucus carota subsp. sativus</name>
    <name type="common">Carrot</name>
    <dbReference type="NCBI Taxonomy" id="79200"/>
    <lineage>
        <taxon>Eukaryota</taxon>
        <taxon>Viridiplantae</taxon>
        <taxon>Streptophyta</taxon>
        <taxon>Embryophyta</taxon>
        <taxon>Tracheophyta</taxon>
        <taxon>Spermatophyta</taxon>
        <taxon>Magnoliopsida</taxon>
        <taxon>eudicotyledons</taxon>
        <taxon>Gunneridae</taxon>
        <taxon>Pentapetalae</taxon>
        <taxon>asterids</taxon>
        <taxon>campanulids</taxon>
        <taxon>Apiales</taxon>
        <taxon>Apiaceae</taxon>
        <taxon>Apioideae</taxon>
        <taxon>Scandiceae</taxon>
        <taxon>Daucinae</taxon>
        <taxon>Daucus</taxon>
        <taxon>Daucus sect. Daucus</taxon>
    </lineage>
</organism>
<comment type="caution">
    <text evidence="7">The sequence shown here is derived from an EMBL/GenBank/DDBJ whole genome shotgun (WGS) entry which is preliminary data.</text>
</comment>
<gene>
    <name evidence="7" type="ORF">DCAR_008853</name>
</gene>
<dbReference type="Pfam" id="PF05938">
    <property type="entry name" value="Self-incomp_S1"/>
    <property type="match status" value="1"/>
</dbReference>
<dbReference type="Gramene" id="KZN00099">
    <property type="protein sequence ID" value="KZN00099"/>
    <property type="gene ID" value="DCAR_008853"/>
</dbReference>
<name>A0A165ZJ96_DAUCS</name>
<evidence type="ECO:0008006" key="8">
    <source>
        <dbReference type="Google" id="ProtNLM"/>
    </source>
</evidence>
<dbReference type="AlphaFoldDB" id="A0A165ZJ96"/>
<keyword evidence="5 6" id="KW-0732">Signal</keyword>
<keyword evidence="3" id="KW-0713">Self-incompatibility</keyword>
<feature type="chain" id="PRO_5043859253" description="S-protein homolog" evidence="6">
    <location>
        <begin position="26"/>
        <end position="138"/>
    </location>
</feature>
<feature type="signal peptide" evidence="6">
    <location>
        <begin position="1"/>
        <end position="25"/>
    </location>
</feature>
<evidence type="ECO:0000256" key="1">
    <source>
        <dbReference type="ARBA" id="ARBA00004613"/>
    </source>
</evidence>